<dbReference type="GeneID" id="19114002"/>
<protein>
    <submittedName>
        <fullName evidence="1">Uncharacterized protein</fullName>
    </submittedName>
</protein>
<dbReference type="AlphaFoldDB" id="M2NFS4"/>
<name>M2NFS4_BAUPA</name>
<dbReference type="RefSeq" id="XP_007674766.1">
    <property type="nucleotide sequence ID" value="XM_007676576.1"/>
</dbReference>
<dbReference type="Proteomes" id="UP000011761">
    <property type="component" value="Unassembled WGS sequence"/>
</dbReference>
<accession>M2NFS4</accession>
<dbReference type="EMBL" id="KB445553">
    <property type="protein sequence ID" value="EMC97850.1"/>
    <property type="molecule type" value="Genomic_DNA"/>
</dbReference>
<sequence>MIGKVTAEYAVPFAGWCSGRLRSGSFGRPMTARRVDHARFVLTHVPGLTSARGVRKYPAYGIRRPPRRKIGPD</sequence>
<reference evidence="1 2" key="1">
    <citation type="journal article" date="2012" name="PLoS Pathog.">
        <title>Diverse lifestyles and strategies of plant pathogenesis encoded in the genomes of eighteen Dothideomycetes fungi.</title>
        <authorList>
            <person name="Ohm R.A."/>
            <person name="Feau N."/>
            <person name="Henrissat B."/>
            <person name="Schoch C.L."/>
            <person name="Horwitz B.A."/>
            <person name="Barry K.W."/>
            <person name="Condon B.J."/>
            <person name="Copeland A.C."/>
            <person name="Dhillon B."/>
            <person name="Glaser F."/>
            <person name="Hesse C.N."/>
            <person name="Kosti I."/>
            <person name="LaButti K."/>
            <person name="Lindquist E.A."/>
            <person name="Lucas S."/>
            <person name="Salamov A.A."/>
            <person name="Bradshaw R.E."/>
            <person name="Ciuffetti L."/>
            <person name="Hamelin R.C."/>
            <person name="Kema G.H.J."/>
            <person name="Lawrence C."/>
            <person name="Scott J.A."/>
            <person name="Spatafora J.W."/>
            <person name="Turgeon B.G."/>
            <person name="de Wit P.J.G.M."/>
            <person name="Zhong S."/>
            <person name="Goodwin S.B."/>
            <person name="Grigoriev I.V."/>
        </authorList>
    </citation>
    <scope>NUCLEOTIDE SEQUENCE [LARGE SCALE GENOMIC DNA]</scope>
    <source>
        <strain evidence="1 2">UAMH 10762</strain>
    </source>
</reference>
<keyword evidence="2" id="KW-1185">Reference proteome</keyword>
<organism evidence="1 2">
    <name type="scientific">Baudoinia panamericana (strain UAMH 10762)</name>
    <name type="common">Angels' share fungus</name>
    <name type="synonym">Baudoinia compniacensis (strain UAMH 10762)</name>
    <dbReference type="NCBI Taxonomy" id="717646"/>
    <lineage>
        <taxon>Eukaryota</taxon>
        <taxon>Fungi</taxon>
        <taxon>Dikarya</taxon>
        <taxon>Ascomycota</taxon>
        <taxon>Pezizomycotina</taxon>
        <taxon>Dothideomycetes</taxon>
        <taxon>Dothideomycetidae</taxon>
        <taxon>Mycosphaerellales</taxon>
        <taxon>Teratosphaeriaceae</taxon>
        <taxon>Baudoinia</taxon>
    </lineage>
</organism>
<proteinExistence type="predicted"/>
<dbReference type="KEGG" id="bcom:BAUCODRAFT_405811"/>
<evidence type="ECO:0000313" key="1">
    <source>
        <dbReference type="EMBL" id="EMC97850.1"/>
    </source>
</evidence>
<gene>
    <name evidence="1" type="ORF">BAUCODRAFT_405811</name>
</gene>
<dbReference type="HOGENOM" id="CLU_2704444_0_0_1"/>
<evidence type="ECO:0000313" key="2">
    <source>
        <dbReference type="Proteomes" id="UP000011761"/>
    </source>
</evidence>